<protein>
    <submittedName>
        <fullName evidence="1">Uncharacterized protein</fullName>
    </submittedName>
</protein>
<keyword evidence="2" id="KW-1185">Reference proteome</keyword>
<name>A0A195FY06_9HYME</name>
<evidence type="ECO:0000313" key="1">
    <source>
        <dbReference type="EMBL" id="KYN44719.1"/>
    </source>
</evidence>
<dbReference type="Proteomes" id="UP000078541">
    <property type="component" value="Unassembled WGS sequence"/>
</dbReference>
<reference evidence="1 2" key="1">
    <citation type="submission" date="2016-03" db="EMBL/GenBank/DDBJ databases">
        <title>Trachymyrmex septentrionalis WGS genome.</title>
        <authorList>
            <person name="Nygaard S."/>
            <person name="Hu H."/>
            <person name="Boomsma J."/>
            <person name="Zhang G."/>
        </authorList>
    </citation>
    <scope>NUCLEOTIDE SEQUENCE [LARGE SCALE GENOMIC DNA]</scope>
    <source>
        <strain evidence="1">Tsep2-gDNA-1</strain>
        <tissue evidence="1">Whole body</tissue>
    </source>
</reference>
<gene>
    <name evidence="1" type="ORF">ALC56_00714</name>
</gene>
<dbReference type="EMBL" id="KQ981208">
    <property type="protein sequence ID" value="KYN44719.1"/>
    <property type="molecule type" value="Genomic_DNA"/>
</dbReference>
<sequence>KLVASFVSAEGNQGTERIFKQPGNRCRAPVIRRNERLIITENYVSLDERIVLRGYYLAPRSAYSPCRQEEELRAGTHHMLHIFTCGSLSWKFRLKGVKGVSTSASISANFAKHRVTVVLYVCRAENEQVRALKATARKQADKLAIRKDERLNVRQELQLPVIVRNCQRRDV</sequence>
<organism evidence="1 2">
    <name type="scientific">Trachymyrmex septentrionalis</name>
    <dbReference type="NCBI Taxonomy" id="34720"/>
    <lineage>
        <taxon>Eukaryota</taxon>
        <taxon>Metazoa</taxon>
        <taxon>Ecdysozoa</taxon>
        <taxon>Arthropoda</taxon>
        <taxon>Hexapoda</taxon>
        <taxon>Insecta</taxon>
        <taxon>Pterygota</taxon>
        <taxon>Neoptera</taxon>
        <taxon>Endopterygota</taxon>
        <taxon>Hymenoptera</taxon>
        <taxon>Apocrita</taxon>
        <taxon>Aculeata</taxon>
        <taxon>Formicoidea</taxon>
        <taxon>Formicidae</taxon>
        <taxon>Myrmicinae</taxon>
        <taxon>Trachymyrmex</taxon>
    </lineage>
</organism>
<dbReference type="AlphaFoldDB" id="A0A195FY06"/>
<evidence type="ECO:0000313" key="2">
    <source>
        <dbReference type="Proteomes" id="UP000078541"/>
    </source>
</evidence>
<accession>A0A195FY06</accession>
<proteinExistence type="predicted"/>
<feature type="non-terminal residue" evidence="1">
    <location>
        <position position="1"/>
    </location>
</feature>